<keyword evidence="4" id="KW-1185">Reference proteome</keyword>
<evidence type="ECO:0000313" key="4">
    <source>
        <dbReference type="Proteomes" id="UP000830542"/>
    </source>
</evidence>
<accession>A0AAV3SJZ7</accession>
<protein>
    <submittedName>
        <fullName evidence="2">Uncharacterized protein</fullName>
    </submittedName>
</protein>
<keyword evidence="1" id="KW-0812">Transmembrane</keyword>
<evidence type="ECO:0000313" key="2">
    <source>
        <dbReference type="EMBL" id="GAA0470842.1"/>
    </source>
</evidence>
<evidence type="ECO:0000313" key="3">
    <source>
        <dbReference type="EMBL" id="UOO93796.1"/>
    </source>
</evidence>
<dbReference type="Proteomes" id="UP001500962">
    <property type="component" value="Unassembled WGS sequence"/>
</dbReference>
<reference evidence="2" key="1">
    <citation type="journal article" date="2014" name="Int. J. Syst. Evol. Microbiol.">
        <title>Complete genome sequence of Corynebacterium casei LMG S-19264T (=DSM 44701T), isolated from a smear-ripened cheese.</title>
        <authorList>
            <consortium name="US DOE Joint Genome Institute (JGI-PGF)"/>
            <person name="Walter F."/>
            <person name="Albersmeier A."/>
            <person name="Kalinowski J."/>
            <person name="Ruckert C."/>
        </authorList>
    </citation>
    <scope>NUCLEOTIDE SEQUENCE</scope>
    <source>
        <strain evidence="2">JCM 12289</strain>
    </source>
</reference>
<dbReference type="EMBL" id="BAAADN010000047">
    <property type="protein sequence ID" value="GAA0470842.1"/>
    <property type="molecule type" value="Genomic_DNA"/>
</dbReference>
<organism evidence="2 5">
    <name type="scientific">Halococcus dombrowskii</name>
    <dbReference type="NCBI Taxonomy" id="179637"/>
    <lineage>
        <taxon>Archaea</taxon>
        <taxon>Methanobacteriati</taxon>
        <taxon>Methanobacteriota</taxon>
        <taxon>Stenosarchaea group</taxon>
        <taxon>Halobacteria</taxon>
        <taxon>Halobacteriales</taxon>
        <taxon>Halococcaceae</taxon>
        <taxon>Halococcus</taxon>
    </lineage>
</organism>
<dbReference type="KEGG" id="hdo:MUK72_07385"/>
<dbReference type="RefSeq" id="WP_244698169.1">
    <property type="nucleotide sequence ID" value="NZ_BAAADN010000047.1"/>
</dbReference>
<sequence>MGFTTSIRPPIDAEPALAVPDVTFQTFMLAVFFSIVLLYVLAVLYHSSRWT</sequence>
<proteinExistence type="predicted"/>
<dbReference type="AlphaFoldDB" id="A0AAV3SJZ7"/>
<reference evidence="3" key="2">
    <citation type="submission" date="2022-04" db="EMBL/GenBank/DDBJ databases">
        <title>Sequencing and genomic assembly of Halococcus dombrowskii.</title>
        <authorList>
            <person name="Lim S.W."/>
            <person name="MacLea K.S."/>
        </authorList>
    </citation>
    <scope>NUCLEOTIDE SEQUENCE</scope>
    <source>
        <strain evidence="3">H4</strain>
    </source>
</reference>
<feature type="transmembrane region" description="Helical" evidence="1">
    <location>
        <begin position="24"/>
        <end position="45"/>
    </location>
</feature>
<dbReference type="EMBL" id="CP095005">
    <property type="protein sequence ID" value="UOO93796.1"/>
    <property type="molecule type" value="Genomic_DNA"/>
</dbReference>
<keyword evidence="1" id="KW-0472">Membrane</keyword>
<gene>
    <name evidence="2" type="ORF">GCM10008985_29730</name>
    <name evidence="3" type="ORF">MUK72_07385</name>
</gene>
<evidence type="ECO:0000256" key="1">
    <source>
        <dbReference type="SAM" id="Phobius"/>
    </source>
</evidence>
<reference evidence="2" key="3">
    <citation type="submission" date="2023-12" db="EMBL/GenBank/DDBJ databases">
        <authorList>
            <person name="Sun Q."/>
            <person name="Inoue M."/>
        </authorList>
    </citation>
    <scope>NUCLEOTIDE SEQUENCE</scope>
    <source>
        <strain evidence="2">JCM 12289</strain>
    </source>
</reference>
<keyword evidence="1" id="KW-1133">Transmembrane helix</keyword>
<dbReference type="Proteomes" id="UP000830542">
    <property type="component" value="Chromosome"/>
</dbReference>
<name>A0AAV3SJZ7_HALDO</name>
<evidence type="ECO:0000313" key="5">
    <source>
        <dbReference type="Proteomes" id="UP001500962"/>
    </source>
</evidence>
<dbReference type="GeneID" id="71761659"/>